<dbReference type="InterPro" id="IPR011257">
    <property type="entry name" value="DNA_glycosylase"/>
</dbReference>
<dbReference type="GO" id="GO:0019104">
    <property type="term" value="F:DNA N-glycosylase activity"/>
    <property type="evidence" value="ECO:0007669"/>
    <property type="project" value="TreeGrafter"/>
</dbReference>
<dbReference type="PANTHER" id="PTHR10359:SF18">
    <property type="entry name" value="ENDONUCLEASE III"/>
    <property type="match status" value="1"/>
</dbReference>
<name>A0A7C4JLK9_STAMA</name>
<dbReference type="GO" id="GO:0051539">
    <property type="term" value="F:4 iron, 4 sulfur cluster binding"/>
    <property type="evidence" value="ECO:0007669"/>
    <property type="project" value="UniProtKB-KW"/>
</dbReference>
<keyword evidence="12" id="KW-0540">Nuclease</keyword>
<keyword evidence="4" id="KW-0479">Metal-binding</keyword>
<dbReference type="Gene3D" id="1.10.340.30">
    <property type="entry name" value="Hypothetical protein, domain 2"/>
    <property type="match status" value="1"/>
</dbReference>
<keyword evidence="8" id="KW-0411">Iron-sulfur</keyword>
<dbReference type="PANTHER" id="PTHR10359">
    <property type="entry name" value="A/G-SPECIFIC ADENINE GLYCOSYLASE/ENDONUCLEASE III"/>
    <property type="match status" value="1"/>
</dbReference>
<dbReference type="GO" id="GO:0004519">
    <property type="term" value="F:endonuclease activity"/>
    <property type="evidence" value="ECO:0007669"/>
    <property type="project" value="UniProtKB-KW"/>
</dbReference>
<evidence type="ECO:0000313" key="12">
    <source>
        <dbReference type="EMBL" id="HGQ74159.1"/>
    </source>
</evidence>
<dbReference type="EMBL" id="DTBP01000024">
    <property type="protein sequence ID" value="HGQ74159.1"/>
    <property type="molecule type" value="Genomic_DNA"/>
</dbReference>
<dbReference type="AlphaFoldDB" id="A0A7C4JLK9"/>
<dbReference type="InterPro" id="IPR003265">
    <property type="entry name" value="HhH-GPD_domain"/>
</dbReference>
<feature type="domain" description="HhH-GPD" evidence="11">
    <location>
        <begin position="49"/>
        <end position="209"/>
    </location>
</feature>
<keyword evidence="6" id="KW-0378">Hydrolase</keyword>
<keyword evidence="10" id="KW-0326">Glycosidase</keyword>
<dbReference type="InterPro" id="IPR023170">
    <property type="entry name" value="HhH_base_excis_C"/>
</dbReference>
<dbReference type="PIRSF" id="PIRSF001435">
    <property type="entry name" value="Nth"/>
    <property type="match status" value="1"/>
</dbReference>
<evidence type="ECO:0000256" key="1">
    <source>
        <dbReference type="ARBA" id="ARBA00001966"/>
    </source>
</evidence>
<proteinExistence type="inferred from homology"/>
<keyword evidence="12" id="KW-0255">Endonuclease</keyword>
<comment type="similarity">
    <text evidence="2">Belongs to the Nth/MutY family.</text>
</comment>
<evidence type="ECO:0000256" key="2">
    <source>
        <dbReference type="ARBA" id="ARBA00008343"/>
    </source>
</evidence>
<keyword evidence="5" id="KW-0227">DNA damage</keyword>
<keyword evidence="7" id="KW-0408">Iron</keyword>
<evidence type="ECO:0000256" key="3">
    <source>
        <dbReference type="ARBA" id="ARBA00022485"/>
    </source>
</evidence>
<evidence type="ECO:0000256" key="8">
    <source>
        <dbReference type="ARBA" id="ARBA00023014"/>
    </source>
</evidence>
<sequence length="235" mass="26942">MIRRGNPAEKYRDVTKLLKAMYGDVNERDFVISHVLNKSLFEFIVATVLSQNTSDKNALKALNYLKKVLEGDLSPEKIARLSYEELIDAVKPAGMQEVRSKIIRELAEFFLDEEKVKNLINEINSGDIEYARLVLKSLPGVGDKTADVVLLMYLGKPTFPVDTHIARITNRLTGEARKSYAEIRRFWMKILEPKDYLITHLLLITHGRKTCKSKRPLCNRCLLKTMCSFYQSTKA</sequence>
<comment type="caution">
    <text evidence="12">The sequence shown here is derived from an EMBL/GenBank/DDBJ whole genome shotgun (WGS) entry which is preliminary data.</text>
</comment>
<dbReference type="SMART" id="SM00478">
    <property type="entry name" value="ENDO3c"/>
    <property type="match status" value="1"/>
</dbReference>
<dbReference type="Pfam" id="PF00730">
    <property type="entry name" value="HhH-GPD"/>
    <property type="match status" value="1"/>
</dbReference>
<evidence type="ECO:0000259" key="11">
    <source>
        <dbReference type="SMART" id="SM00478"/>
    </source>
</evidence>
<keyword evidence="9" id="KW-0234">DNA repair</keyword>
<gene>
    <name evidence="12" type="ORF">ENU20_03685</name>
</gene>
<protein>
    <submittedName>
        <fullName evidence="12">Endonuclease III</fullName>
    </submittedName>
</protein>
<evidence type="ECO:0000256" key="5">
    <source>
        <dbReference type="ARBA" id="ARBA00022763"/>
    </source>
</evidence>
<dbReference type="Gene3D" id="1.10.1670.10">
    <property type="entry name" value="Helix-hairpin-Helix base-excision DNA repair enzymes (C-terminal)"/>
    <property type="match status" value="1"/>
</dbReference>
<dbReference type="SUPFAM" id="SSF48150">
    <property type="entry name" value="DNA-glycosylase"/>
    <property type="match status" value="1"/>
</dbReference>
<evidence type="ECO:0000256" key="6">
    <source>
        <dbReference type="ARBA" id="ARBA00022801"/>
    </source>
</evidence>
<comment type="cofactor">
    <cofactor evidence="1">
        <name>[4Fe-4S] cluster</name>
        <dbReference type="ChEBI" id="CHEBI:49883"/>
    </cofactor>
</comment>
<evidence type="ECO:0000256" key="7">
    <source>
        <dbReference type="ARBA" id="ARBA00023004"/>
    </source>
</evidence>
<keyword evidence="3" id="KW-0004">4Fe-4S</keyword>
<dbReference type="CDD" id="cd00056">
    <property type="entry name" value="ENDO3c"/>
    <property type="match status" value="1"/>
</dbReference>
<dbReference type="InterPro" id="IPR004035">
    <property type="entry name" value="Endouclease-III_FeS-bd_BS"/>
</dbReference>
<accession>A0A7C4JLK9</accession>
<evidence type="ECO:0000256" key="10">
    <source>
        <dbReference type="ARBA" id="ARBA00023295"/>
    </source>
</evidence>
<evidence type="ECO:0000256" key="9">
    <source>
        <dbReference type="ARBA" id="ARBA00023204"/>
    </source>
</evidence>
<organism evidence="12">
    <name type="scientific">Staphylothermus marinus</name>
    <dbReference type="NCBI Taxonomy" id="2280"/>
    <lineage>
        <taxon>Archaea</taxon>
        <taxon>Thermoproteota</taxon>
        <taxon>Thermoprotei</taxon>
        <taxon>Desulfurococcales</taxon>
        <taxon>Desulfurococcaceae</taxon>
        <taxon>Staphylothermus</taxon>
    </lineage>
</organism>
<dbReference type="PROSITE" id="PS00764">
    <property type="entry name" value="ENDONUCLEASE_III_1"/>
    <property type="match status" value="1"/>
</dbReference>
<reference evidence="12" key="1">
    <citation type="journal article" date="2020" name="mSystems">
        <title>Genome- and Community-Level Interaction Insights into Carbon Utilization and Element Cycling Functions of Hydrothermarchaeota in Hydrothermal Sediment.</title>
        <authorList>
            <person name="Zhou Z."/>
            <person name="Liu Y."/>
            <person name="Xu W."/>
            <person name="Pan J."/>
            <person name="Luo Z.H."/>
            <person name="Li M."/>
        </authorList>
    </citation>
    <scope>NUCLEOTIDE SEQUENCE [LARGE SCALE GENOMIC DNA]</scope>
    <source>
        <strain evidence="12">SpSt-648</strain>
    </source>
</reference>
<dbReference type="GO" id="GO:0046872">
    <property type="term" value="F:metal ion binding"/>
    <property type="evidence" value="ECO:0007669"/>
    <property type="project" value="UniProtKB-KW"/>
</dbReference>
<dbReference type="GO" id="GO:0006285">
    <property type="term" value="P:base-excision repair, AP site formation"/>
    <property type="evidence" value="ECO:0007669"/>
    <property type="project" value="TreeGrafter"/>
</dbReference>
<evidence type="ECO:0000256" key="4">
    <source>
        <dbReference type="ARBA" id="ARBA00022723"/>
    </source>
</evidence>